<sequence>MPASYRSRIEVLHHNYNSLERKLPLNDVGWEIEVAGGMQRLISARRSWDPYGCVTLDCKYAVEYSSKISGARPFFQRRVVVTVNKHRVATAAGLTREDREREYKFMMPRGYIVPQANQTQGPAPISSYHSSSIRPSPPVRPTTNSATMDLYDTSSKKRKLTVEEEQHIGRQDDTSHEPITPRHLVDEARNVAFRLESYLDALAVPYDEKEVFARRIQDLEKEASGLKADVSTERRKTEDVLKELHLVKEKNQELEEELVLLKGQLKQVVDVAREKRK</sequence>
<dbReference type="EMBL" id="ML119753">
    <property type="protein sequence ID" value="RPA75970.1"/>
    <property type="molecule type" value="Genomic_DNA"/>
</dbReference>
<evidence type="ECO:0000256" key="2">
    <source>
        <dbReference type="SAM" id="MobiDB-lite"/>
    </source>
</evidence>
<dbReference type="AlphaFoldDB" id="A0A3N4HVT9"/>
<name>A0A3N4HVT9_ASCIM</name>
<feature type="compositionally biased region" description="Low complexity" evidence="2">
    <location>
        <begin position="122"/>
        <end position="134"/>
    </location>
</feature>
<feature type="region of interest" description="Disordered" evidence="2">
    <location>
        <begin position="115"/>
        <end position="178"/>
    </location>
</feature>
<organism evidence="3 4">
    <name type="scientific">Ascobolus immersus RN42</name>
    <dbReference type="NCBI Taxonomy" id="1160509"/>
    <lineage>
        <taxon>Eukaryota</taxon>
        <taxon>Fungi</taxon>
        <taxon>Dikarya</taxon>
        <taxon>Ascomycota</taxon>
        <taxon>Pezizomycotina</taxon>
        <taxon>Pezizomycetes</taxon>
        <taxon>Pezizales</taxon>
        <taxon>Ascobolaceae</taxon>
        <taxon>Ascobolus</taxon>
    </lineage>
</organism>
<accession>A0A3N4HVT9</accession>
<protein>
    <submittedName>
        <fullName evidence="3">Uncharacterized protein</fullName>
    </submittedName>
</protein>
<keyword evidence="4" id="KW-1185">Reference proteome</keyword>
<gene>
    <name evidence="3" type="ORF">BJ508DRAFT_379693</name>
</gene>
<feature type="compositionally biased region" description="Basic and acidic residues" evidence="2">
    <location>
        <begin position="160"/>
        <end position="178"/>
    </location>
</feature>
<keyword evidence="1" id="KW-0175">Coiled coil</keyword>
<feature type="coiled-coil region" evidence="1">
    <location>
        <begin position="209"/>
        <end position="271"/>
    </location>
</feature>
<proteinExistence type="predicted"/>
<dbReference type="Proteomes" id="UP000275078">
    <property type="component" value="Unassembled WGS sequence"/>
</dbReference>
<evidence type="ECO:0000313" key="3">
    <source>
        <dbReference type="EMBL" id="RPA75970.1"/>
    </source>
</evidence>
<reference evidence="3 4" key="1">
    <citation type="journal article" date="2018" name="Nat. Ecol. Evol.">
        <title>Pezizomycetes genomes reveal the molecular basis of ectomycorrhizal truffle lifestyle.</title>
        <authorList>
            <person name="Murat C."/>
            <person name="Payen T."/>
            <person name="Noel B."/>
            <person name="Kuo A."/>
            <person name="Morin E."/>
            <person name="Chen J."/>
            <person name="Kohler A."/>
            <person name="Krizsan K."/>
            <person name="Balestrini R."/>
            <person name="Da Silva C."/>
            <person name="Montanini B."/>
            <person name="Hainaut M."/>
            <person name="Levati E."/>
            <person name="Barry K.W."/>
            <person name="Belfiori B."/>
            <person name="Cichocki N."/>
            <person name="Clum A."/>
            <person name="Dockter R.B."/>
            <person name="Fauchery L."/>
            <person name="Guy J."/>
            <person name="Iotti M."/>
            <person name="Le Tacon F."/>
            <person name="Lindquist E.A."/>
            <person name="Lipzen A."/>
            <person name="Malagnac F."/>
            <person name="Mello A."/>
            <person name="Molinier V."/>
            <person name="Miyauchi S."/>
            <person name="Poulain J."/>
            <person name="Riccioni C."/>
            <person name="Rubini A."/>
            <person name="Sitrit Y."/>
            <person name="Splivallo R."/>
            <person name="Traeger S."/>
            <person name="Wang M."/>
            <person name="Zifcakova L."/>
            <person name="Wipf D."/>
            <person name="Zambonelli A."/>
            <person name="Paolocci F."/>
            <person name="Nowrousian M."/>
            <person name="Ottonello S."/>
            <person name="Baldrian P."/>
            <person name="Spatafora J.W."/>
            <person name="Henrissat B."/>
            <person name="Nagy L.G."/>
            <person name="Aury J.M."/>
            <person name="Wincker P."/>
            <person name="Grigoriev I.V."/>
            <person name="Bonfante P."/>
            <person name="Martin F.M."/>
        </authorList>
    </citation>
    <scope>NUCLEOTIDE SEQUENCE [LARGE SCALE GENOMIC DNA]</scope>
    <source>
        <strain evidence="3 4">RN42</strain>
    </source>
</reference>
<evidence type="ECO:0000313" key="4">
    <source>
        <dbReference type="Proteomes" id="UP000275078"/>
    </source>
</evidence>
<evidence type="ECO:0000256" key="1">
    <source>
        <dbReference type="SAM" id="Coils"/>
    </source>
</evidence>